<evidence type="ECO:0000313" key="3">
    <source>
        <dbReference type="Proteomes" id="UP000575068"/>
    </source>
</evidence>
<organism evidence="2 3">
    <name type="scientific">Rhizorhapis suberifaciens</name>
    <name type="common">corky root of lettuce</name>
    <dbReference type="NCBI Taxonomy" id="13656"/>
    <lineage>
        <taxon>Bacteria</taxon>
        <taxon>Pseudomonadati</taxon>
        <taxon>Pseudomonadota</taxon>
        <taxon>Alphaproteobacteria</taxon>
        <taxon>Sphingomonadales</taxon>
        <taxon>Sphingomonadaceae</taxon>
        <taxon>Rhizorhapis</taxon>
    </lineage>
</organism>
<dbReference type="InterPro" id="IPR039422">
    <property type="entry name" value="MarR/SlyA-like"/>
</dbReference>
<keyword evidence="2" id="KW-0238">DNA-binding</keyword>
<keyword evidence="3" id="KW-1185">Reference proteome</keyword>
<dbReference type="PRINTS" id="PR00598">
    <property type="entry name" value="HTHMARR"/>
</dbReference>
<dbReference type="PANTHER" id="PTHR33164:SF57">
    <property type="entry name" value="MARR-FAMILY TRANSCRIPTIONAL REGULATOR"/>
    <property type="match status" value="1"/>
</dbReference>
<evidence type="ECO:0000259" key="1">
    <source>
        <dbReference type="PROSITE" id="PS50995"/>
    </source>
</evidence>
<feature type="domain" description="HTH marR-type" evidence="1">
    <location>
        <begin position="23"/>
        <end position="158"/>
    </location>
</feature>
<dbReference type="GO" id="GO:0003700">
    <property type="term" value="F:DNA-binding transcription factor activity"/>
    <property type="evidence" value="ECO:0007669"/>
    <property type="project" value="InterPro"/>
</dbReference>
<dbReference type="EMBL" id="JACHOV010000006">
    <property type="protein sequence ID" value="MBB4641459.1"/>
    <property type="molecule type" value="Genomic_DNA"/>
</dbReference>
<dbReference type="GO" id="GO:0003677">
    <property type="term" value="F:DNA binding"/>
    <property type="evidence" value="ECO:0007669"/>
    <property type="project" value="UniProtKB-KW"/>
</dbReference>
<dbReference type="InterPro" id="IPR036390">
    <property type="entry name" value="WH_DNA-bd_sf"/>
</dbReference>
<dbReference type="GO" id="GO:0006950">
    <property type="term" value="P:response to stress"/>
    <property type="evidence" value="ECO:0007669"/>
    <property type="project" value="TreeGrafter"/>
</dbReference>
<proteinExistence type="predicted"/>
<reference evidence="2 3" key="1">
    <citation type="submission" date="2020-08" db="EMBL/GenBank/DDBJ databases">
        <title>Genomic Encyclopedia of Type Strains, Phase IV (KMG-IV): sequencing the most valuable type-strain genomes for metagenomic binning, comparative biology and taxonomic classification.</title>
        <authorList>
            <person name="Goeker M."/>
        </authorList>
    </citation>
    <scope>NUCLEOTIDE SEQUENCE [LARGE SCALE GENOMIC DNA]</scope>
    <source>
        <strain evidence="2 3">DSM 7465</strain>
    </source>
</reference>
<dbReference type="InterPro" id="IPR000835">
    <property type="entry name" value="HTH_MarR-typ"/>
</dbReference>
<dbReference type="Gene3D" id="1.10.10.10">
    <property type="entry name" value="Winged helix-like DNA-binding domain superfamily/Winged helix DNA-binding domain"/>
    <property type="match status" value="1"/>
</dbReference>
<protein>
    <submittedName>
        <fullName evidence="2">DNA-binding MarR family transcriptional regulator</fullName>
    </submittedName>
</protein>
<dbReference type="PANTHER" id="PTHR33164">
    <property type="entry name" value="TRANSCRIPTIONAL REGULATOR, MARR FAMILY"/>
    <property type="match status" value="1"/>
</dbReference>
<accession>A0A840HV57</accession>
<comment type="caution">
    <text evidence="2">The sequence shown here is derived from an EMBL/GenBank/DDBJ whole genome shotgun (WGS) entry which is preliminary data.</text>
</comment>
<dbReference type="PROSITE" id="PS50995">
    <property type="entry name" value="HTH_MARR_2"/>
    <property type="match status" value="1"/>
</dbReference>
<evidence type="ECO:0000313" key="2">
    <source>
        <dbReference type="EMBL" id="MBB4641459.1"/>
    </source>
</evidence>
<dbReference type="Proteomes" id="UP000575068">
    <property type="component" value="Unassembled WGS sequence"/>
</dbReference>
<dbReference type="Pfam" id="PF12802">
    <property type="entry name" value="MarR_2"/>
    <property type="match status" value="1"/>
</dbReference>
<dbReference type="RefSeq" id="WP_184475275.1">
    <property type="nucleotide sequence ID" value="NZ_JACHOV010000006.1"/>
</dbReference>
<gene>
    <name evidence="2" type="ORF">HNQ99_001768</name>
</gene>
<name>A0A840HV57_9SPHN</name>
<dbReference type="InterPro" id="IPR036388">
    <property type="entry name" value="WH-like_DNA-bd_sf"/>
</dbReference>
<dbReference type="SUPFAM" id="SSF46785">
    <property type="entry name" value="Winged helix' DNA-binding domain"/>
    <property type="match status" value="1"/>
</dbReference>
<dbReference type="SMART" id="SM00347">
    <property type="entry name" value="HTH_MARR"/>
    <property type="match status" value="1"/>
</dbReference>
<dbReference type="AlphaFoldDB" id="A0A840HV57"/>
<sequence>MIPSKGDEPSVMAAAPVFDAETAADLSLSFSFLSAANRLTLLAARGVKEAADLTLTEWRVLTVLSIEPGTIASKVVRMVMVDKSVASRALRHLENGGLITIEADPNNRSQNRLWLTSGGEALYRRVLPRIRETEEQAWASLSAGERMILREIIAKLSNSWINEQVASVAPDRSPV</sequence>